<dbReference type="PANTHER" id="PTHR33711:SF10">
    <property type="entry name" value="INTRADIOL RING-CLEAVAGE DIOXYGENASES DOMAIN-CONTAINING PROTEIN"/>
    <property type="match status" value="1"/>
</dbReference>
<dbReference type="EMBL" id="FPBA01000031">
    <property type="protein sequence ID" value="SFU05817.1"/>
    <property type="molecule type" value="Genomic_DNA"/>
</dbReference>
<evidence type="ECO:0000256" key="1">
    <source>
        <dbReference type="ARBA" id="ARBA00007825"/>
    </source>
</evidence>
<dbReference type="PANTHER" id="PTHR33711">
    <property type="entry name" value="DIOXYGENASE, PUTATIVE (AFU_ORTHOLOGUE AFUA_2G02910)-RELATED"/>
    <property type="match status" value="1"/>
</dbReference>
<dbReference type="Proteomes" id="UP000199546">
    <property type="component" value="Unassembled WGS sequence"/>
</dbReference>
<dbReference type="Gene3D" id="2.60.130.10">
    <property type="entry name" value="Aromatic compound dioxygenase"/>
    <property type="match status" value="1"/>
</dbReference>
<protein>
    <submittedName>
        <fullName evidence="5">Protocatechuate 3,4-dioxygenase, beta subunit</fullName>
    </submittedName>
</protein>
<dbReference type="InterPro" id="IPR000627">
    <property type="entry name" value="Intradiol_dOase_C"/>
</dbReference>
<organism evidence="5 6">
    <name type="scientific">Geodermatophilus amargosae</name>
    <dbReference type="NCBI Taxonomy" id="1296565"/>
    <lineage>
        <taxon>Bacteria</taxon>
        <taxon>Bacillati</taxon>
        <taxon>Actinomycetota</taxon>
        <taxon>Actinomycetes</taxon>
        <taxon>Geodermatophilales</taxon>
        <taxon>Geodermatophilaceae</taxon>
        <taxon>Geodermatophilus</taxon>
    </lineage>
</organism>
<dbReference type="GO" id="GO:0016702">
    <property type="term" value="F:oxidoreductase activity, acting on single donors with incorporation of molecular oxygen, incorporation of two atoms of oxygen"/>
    <property type="evidence" value="ECO:0007669"/>
    <property type="project" value="InterPro"/>
</dbReference>
<dbReference type="GO" id="GO:0008199">
    <property type="term" value="F:ferric iron binding"/>
    <property type="evidence" value="ECO:0007669"/>
    <property type="project" value="InterPro"/>
</dbReference>
<feature type="domain" description="Intradiol ring-cleavage dioxygenases" evidence="4">
    <location>
        <begin position="74"/>
        <end position="102"/>
    </location>
</feature>
<dbReference type="InterPro" id="IPR050770">
    <property type="entry name" value="Intradiol_RC_Dioxygenase"/>
</dbReference>
<name>A0A1I7D280_9ACTN</name>
<dbReference type="OrthoDB" id="9805815at2"/>
<keyword evidence="3" id="KW-0560">Oxidoreductase</keyword>
<keyword evidence="2 5" id="KW-0223">Dioxygenase</keyword>
<reference evidence="6" key="1">
    <citation type="submission" date="2016-10" db="EMBL/GenBank/DDBJ databases">
        <authorList>
            <person name="Varghese N."/>
            <person name="Submissions S."/>
        </authorList>
    </citation>
    <scope>NUCLEOTIDE SEQUENCE [LARGE SCALE GENOMIC DNA]</scope>
    <source>
        <strain evidence="6">DSM 46136</strain>
    </source>
</reference>
<evidence type="ECO:0000256" key="2">
    <source>
        <dbReference type="ARBA" id="ARBA00022964"/>
    </source>
</evidence>
<dbReference type="STRING" id="1296565.SAMN05660657_05217"/>
<dbReference type="PROSITE" id="PS00083">
    <property type="entry name" value="INTRADIOL_DIOXYGENAS"/>
    <property type="match status" value="1"/>
</dbReference>
<sequence>MRAYTEPWWVQLPEGFSTPEFDTEIWTPRKPLVIVPSRLIDSSAPVYGYGTPGPTDNDLLSQHDGVPMGEHITVHGRVTDSWGRPVRDMLVEIWQANAAGKYVHDHDPTPKPHDPHFTGAGRTLTNAHGEYTFKTIKPGAYPWWRDPEAWRAQHIHFGLTGRGLTERYVTQMQFPGDPLLSRDPVVSTIPDAKARERLVAELDWEAAIPGITVGYRFDIVLGGVHATPAEH</sequence>
<dbReference type="RefSeq" id="WP_093584255.1">
    <property type="nucleotide sequence ID" value="NZ_FPBA01000031.1"/>
</dbReference>
<gene>
    <name evidence="5" type="ORF">SAMN05660657_05217</name>
</gene>
<dbReference type="AlphaFoldDB" id="A0A1I7D280"/>
<evidence type="ECO:0000313" key="5">
    <source>
        <dbReference type="EMBL" id="SFU05817.1"/>
    </source>
</evidence>
<evidence type="ECO:0000313" key="6">
    <source>
        <dbReference type="Proteomes" id="UP000199546"/>
    </source>
</evidence>
<comment type="similarity">
    <text evidence="1">Belongs to the intradiol ring-cleavage dioxygenase family.</text>
</comment>
<accession>A0A1I7D280</accession>
<evidence type="ECO:0000256" key="3">
    <source>
        <dbReference type="ARBA" id="ARBA00023002"/>
    </source>
</evidence>
<keyword evidence="6" id="KW-1185">Reference proteome</keyword>
<evidence type="ECO:0000259" key="4">
    <source>
        <dbReference type="PROSITE" id="PS00083"/>
    </source>
</evidence>
<dbReference type="SUPFAM" id="SSF49482">
    <property type="entry name" value="Aromatic compound dioxygenase"/>
    <property type="match status" value="1"/>
</dbReference>
<dbReference type="InterPro" id="IPR015889">
    <property type="entry name" value="Intradiol_dOase_core"/>
</dbReference>
<proteinExistence type="inferred from homology"/>
<dbReference type="Pfam" id="PF00775">
    <property type="entry name" value="Dioxygenase_C"/>
    <property type="match status" value="1"/>
</dbReference>